<name>A0AAJ6NNC0_9CYAN</name>
<organism evidence="1 2">
    <name type="scientific">Halotia branconii CENA392</name>
    <dbReference type="NCBI Taxonomy" id="1539056"/>
    <lineage>
        <taxon>Bacteria</taxon>
        <taxon>Bacillati</taxon>
        <taxon>Cyanobacteriota</taxon>
        <taxon>Cyanophyceae</taxon>
        <taxon>Nostocales</taxon>
        <taxon>Nodulariaceae</taxon>
        <taxon>Halotia</taxon>
    </lineage>
</organism>
<sequence length="156" mass="16987">MTQCFRFYGKGADGNVSYEFFACGTTPEYRARNSTTVYLYLDGVNVAGTNYFYLTTTAQVTAVANDNPNAGYTKYGNCTACNAVPYDCINNSCVKSNVYGTPGEYDSLAECQAGCGMVSGQTCPDPFKCLDPNNYCPPDMVCIERVEFNEIKSLIG</sequence>
<proteinExistence type="predicted"/>
<accession>A0AAJ6NNC0</accession>
<gene>
    <name evidence="1" type="ORF">QI031_17995</name>
</gene>
<evidence type="ECO:0000313" key="1">
    <source>
        <dbReference type="EMBL" id="WGV23698.1"/>
    </source>
</evidence>
<dbReference type="AlphaFoldDB" id="A0AAJ6NNC0"/>
<evidence type="ECO:0000313" key="2">
    <source>
        <dbReference type="Proteomes" id="UP001223520"/>
    </source>
</evidence>
<keyword evidence="2" id="KW-1185">Reference proteome</keyword>
<reference evidence="1 2" key="1">
    <citation type="journal article" date="2023" name="Limnol Oceanogr Lett">
        <title>Environmental adaptations by the intertidal Antarctic cyanobacterium Halotia branconii CENA392 as revealed using long-read genome sequencing.</title>
        <authorList>
            <person name="Dextro R.B."/>
            <person name="Delbaje E."/>
            <person name="Freitas P.N.N."/>
            <person name="Geraldes V."/>
            <person name="Pinto E."/>
            <person name="Long P.F."/>
            <person name="Fiore M.F."/>
        </authorList>
    </citation>
    <scope>NUCLEOTIDE SEQUENCE [LARGE SCALE GENOMIC DNA]</scope>
    <source>
        <strain evidence="1 2">CENA392</strain>
    </source>
</reference>
<dbReference type="RefSeq" id="WP_281481027.1">
    <property type="nucleotide sequence ID" value="NZ_CP124543.1"/>
</dbReference>
<dbReference type="Proteomes" id="UP001223520">
    <property type="component" value="Chromosome"/>
</dbReference>
<dbReference type="KEGG" id="hbq:QI031_17995"/>
<dbReference type="EMBL" id="CP124543">
    <property type="protein sequence ID" value="WGV23698.1"/>
    <property type="molecule type" value="Genomic_DNA"/>
</dbReference>
<protein>
    <submittedName>
        <fullName evidence="1">Uncharacterized protein</fullName>
    </submittedName>
</protein>